<evidence type="ECO:0000259" key="1">
    <source>
        <dbReference type="PROSITE" id="PS51388"/>
    </source>
</evidence>
<dbReference type="PROSITE" id="PS51388">
    <property type="entry name" value="GED"/>
    <property type="match status" value="1"/>
</dbReference>
<dbReference type="Proteomes" id="UP001049176">
    <property type="component" value="Chromosome 9"/>
</dbReference>
<dbReference type="GO" id="GO:0005525">
    <property type="term" value="F:GTP binding"/>
    <property type="evidence" value="ECO:0007669"/>
    <property type="project" value="InterPro"/>
</dbReference>
<dbReference type="KEGG" id="more:E1B28_013228"/>
<sequence>MASVHAYWKVAFKRFIDDVPRLIEHQLNQALDENLLERLSDGISLDEAEILMAENPEIAENRTRLQEVVCRLQELEQLVGPYMGGDEQVEISDAAYSREASASGSLCGSDLSQNLFE</sequence>
<organism evidence="2 3">
    <name type="scientific">Marasmius oreades</name>
    <name type="common">fairy-ring Marasmius</name>
    <dbReference type="NCBI Taxonomy" id="181124"/>
    <lineage>
        <taxon>Eukaryota</taxon>
        <taxon>Fungi</taxon>
        <taxon>Dikarya</taxon>
        <taxon>Basidiomycota</taxon>
        <taxon>Agaricomycotina</taxon>
        <taxon>Agaricomycetes</taxon>
        <taxon>Agaricomycetidae</taxon>
        <taxon>Agaricales</taxon>
        <taxon>Marasmiineae</taxon>
        <taxon>Marasmiaceae</taxon>
        <taxon>Marasmius</taxon>
    </lineage>
</organism>
<dbReference type="AlphaFoldDB" id="A0A9P7RPT5"/>
<dbReference type="InterPro" id="IPR020850">
    <property type="entry name" value="GED_dom"/>
</dbReference>
<dbReference type="GO" id="GO:0003924">
    <property type="term" value="F:GTPase activity"/>
    <property type="evidence" value="ECO:0007669"/>
    <property type="project" value="InterPro"/>
</dbReference>
<dbReference type="Pfam" id="PF02212">
    <property type="entry name" value="GED"/>
    <property type="match status" value="1"/>
</dbReference>
<evidence type="ECO:0000313" key="2">
    <source>
        <dbReference type="EMBL" id="KAG7087247.1"/>
    </source>
</evidence>
<accession>A0A9P7RPT5</accession>
<keyword evidence="3" id="KW-1185">Reference proteome</keyword>
<gene>
    <name evidence="2" type="ORF">E1B28_013228</name>
</gene>
<proteinExistence type="predicted"/>
<dbReference type="Gene3D" id="1.20.120.1240">
    <property type="entry name" value="Dynamin, middle domain"/>
    <property type="match status" value="1"/>
</dbReference>
<name>A0A9P7RPT5_9AGAR</name>
<dbReference type="OrthoDB" id="5061070at2759"/>
<reference evidence="2" key="1">
    <citation type="journal article" date="2021" name="Genome Biol. Evol.">
        <title>The assembled and annotated genome of the fairy-ring fungus Marasmius oreades.</title>
        <authorList>
            <person name="Hiltunen M."/>
            <person name="Ament-Velasquez S.L."/>
            <person name="Johannesson H."/>
        </authorList>
    </citation>
    <scope>NUCLEOTIDE SEQUENCE</scope>
    <source>
        <strain evidence="2">03SP1</strain>
    </source>
</reference>
<dbReference type="RefSeq" id="XP_043003718.1">
    <property type="nucleotide sequence ID" value="XM_043158373.1"/>
</dbReference>
<evidence type="ECO:0000313" key="3">
    <source>
        <dbReference type="Proteomes" id="UP001049176"/>
    </source>
</evidence>
<dbReference type="EMBL" id="CM032189">
    <property type="protein sequence ID" value="KAG7087247.1"/>
    <property type="molecule type" value="Genomic_DNA"/>
</dbReference>
<dbReference type="InterPro" id="IPR003130">
    <property type="entry name" value="GED"/>
</dbReference>
<feature type="domain" description="GED" evidence="1">
    <location>
        <begin position="1"/>
        <end position="87"/>
    </location>
</feature>
<protein>
    <recommendedName>
        <fullName evidence="1">GED domain-containing protein</fullName>
    </recommendedName>
</protein>
<comment type="caution">
    <text evidence="2">The sequence shown here is derived from an EMBL/GenBank/DDBJ whole genome shotgun (WGS) entry which is preliminary data.</text>
</comment>
<dbReference type="GeneID" id="66082303"/>